<dbReference type="OrthoDB" id="955748at2"/>
<dbReference type="RefSeq" id="WP_057702535.1">
    <property type="nucleotide sequence ID" value="NZ_JYLN01000004.1"/>
</dbReference>
<name>A0A0R3AH37_9PSED</name>
<dbReference type="Pfam" id="PF13503">
    <property type="entry name" value="DUF4123"/>
    <property type="match status" value="1"/>
</dbReference>
<feature type="domain" description="DUF4123" evidence="1">
    <location>
        <begin position="22"/>
        <end position="138"/>
    </location>
</feature>
<sequence>MATPLTPSAWLADSPMQPDEQLYVVMGSASEAKPFAAWQTVAGAKPPQPVWAGTPYAGWNEVMPYVGVVEPGSAFLDWVANTRAVDWGWLAVSSCPQEVVLNHLKGLTQVYLPEDQPVFLRFWDGTQFLPMLQHLGDDAATMLPVFQRYLINGQSLAVSPCPLSATKPSPWWRVPAPLLAHLAQQSPQVLIDNLLQWLQEQRPDLYTAFSPAILQHKVAYFVRRPGIGHAELADYLAAQLS</sequence>
<dbReference type="Proteomes" id="UP000050852">
    <property type="component" value="Unassembled WGS sequence"/>
</dbReference>
<accession>A0A0R3AH37</accession>
<proteinExistence type="predicted"/>
<evidence type="ECO:0000313" key="3">
    <source>
        <dbReference type="Proteomes" id="UP000050852"/>
    </source>
</evidence>
<evidence type="ECO:0000259" key="1">
    <source>
        <dbReference type="Pfam" id="PF13503"/>
    </source>
</evidence>
<protein>
    <recommendedName>
        <fullName evidence="1">DUF4123 domain-containing protein</fullName>
    </recommendedName>
</protein>
<gene>
    <name evidence="2" type="ORF">TX23_13285</name>
</gene>
<evidence type="ECO:0000313" key="2">
    <source>
        <dbReference type="EMBL" id="KRP72319.1"/>
    </source>
</evidence>
<dbReference type="AlphaFoldDB" id="A0A0R3AH37"/>
<comment type="caution">
    <text evidence="2">The sequence shown here is derived from an EMBL/GenBank/DDBJ whole genome shotgun (WGS) entry which is preliminary data.</text>
</comment>
<reference evidence="2 3" key="1">
    <citation type="submission" date="2015-02" db="EMBL/GenBank/DDBJ databases">
        <title>Two Pseudomonas sp. nov., isolated from raw milk.</title>
        <authorList>
            <person name="Wenning M."/>
            <person name="von Neubeck M."/>
            <person name="Huptas C."/>
            <person name="Scherer S."/>
        </authorList>
    </citation>
    <scope>NUCLEOTIDE SEQUENCE [LARGE SCALE GENOMIC DNA]</scope>
    <source>
        <strain evidence="2 3">DSM 29164</strain>
    </source>
</reference>
<organism evidence="2 3">
    <name type="scientific">Pseudomonas paralactis</name>
    <dbReference type="NCBI Taxonomy" id="1615673"/>
    <lineage>
        <taxon>Bacteria</taxon>
        <taxon>Pseudomonadati</taxon>
        <taxon>Pseudomonadota</taxon>
        <taxon>Gammaproteobacteria</taxon>
        <taxon>Pseudomonadales</taxon>
        <taxon>Pseudomonadaceae</taxon>
        <taxon>Pseudomonas</taxon>
    </lineage>
</organism>
<dbReference type="EMBL" id="JYLN01000004">
    <property type="protein sequence ID" value="KRP72319.1"/>
    <property type="molecule type" value="Genomic_DNA"/>
</dbReference>
<dbReference type="PATRIC" id="fig|1615673.3.peg.3712"/>
<dbReference type="InterPro" id="IPR025391">
    <property type="entry name" value="DUF4123"/>
</dbReference>